<dbReference type="Gene3D" id="3.40.50.2300">
    <property type="match status" value="1"/>
</dbReference>
<dbReference type="GO" id="GO:0000160">
    <property type="term" value="P:phosphorelay signal transduction system"/>
    <property type="evidence" value="ECO:0007669"/>
    <property type="project" value="InterPro"/>
</dbReference>
<dbReference type="InterPro" id="IPR011006">
    <property type="entry name" value="CheY-like_superfamily"/>
</dbReference>
<dbReference type="PROSITE" id="PS50110">
    <property type="entry name" value="RESPONSE_REGULATORY"/>
    <property type="match status" value="1"/>
</dbReference>
<feature type="modified residue" description="4-aspartylphosphate" evidence="2">
    <location>
        <position position="51"/>
    </location>
</feature>
<dbReference type="InterPro" id="IPR050595">
    <property type="entry name" value="Bact_response_regulator"/>
</dbReference>
<evidence type="ECO:0000256" key="2">
    <source>
        <dbReference type="PROSITE-ProRule" id="PRU00169"/>
    </source>
</evidence>
<gene>
    <name evidence="4" type="ORF">ENW00_00790</name>
</gene>
<accession>A0A7C3MJT7</accession>
<dbReference type="Pfam" id="PF00072">
    <property type="entry name" value="Response_reg"/>
    <property type="match status" value="1"/>
</dbReference>
<dbReference type="EMBL" id="DTIN01000008">
    <property type="protein sequence ID" value="HFX12691.1"/>
    <property type="molecule type" value="Genomic_DNA"/>
</dbReference>
<keyword evidence="1 2" id="KW-0597">Phosphoprotein</keyword>
<dbReference type="InterPro" id="IPR001789">
    <property type="entry name" value="Sig_transdc_resp-reg_receiver"/>
</dbReference>
<dbReference type="PANTHER" id="PTHR44591:SF24">
    <property type="entry name" value="PROTEIN-GLUTAMATE METHYLESTERASE_PROTEIN-GLUTAMINE GLUTAMINASE 1"/>
    <property type="match status" value="1"/>
</dbReference>
<proteinExistence type="predicted"/>
<dbReference type="PANTHER" id="PTHR44591">
    <property type="entry name" value="STRESS RESPONSE REGULATOR PROTEIN 1"/>
    <property type="match status" value="1"/>
</dbReference>
<comment type="caution">
    <text evidence="4">The sequence shown here is derived from an EMBL/GenBank/DDBJ whole genome shotgun (WGS) entry which is preliminary data.</text>
</comment>
<evidence type="ECO:0000259" key="3">
    <source>
        <dbReference type="PROSITE" id="PS50110"/>
    </source>
</evidence>
<sequence length="118" mass="13144">MKILLIDDSSLARRILKRVLEKENHEIIEAGSGIEGLEKFYLEKPDVVFLDLTMEGLNGLEVLEKIKEIDNSAKVIIVSADIQRQTKELATQKGATAFLNKPVVEEEVLNILKKISGG</sequence>
<name>A0A7C3MJT7_DICTH</name>
<protein>
    <submittedName>
        <fullName evidence="4">Response regulator</fullName>
    </submittedName>
</protein>
<evidence type="ECO:0000313" key="4">
    <source>
        <dbReference type="EMBL" id="HFX12691.1"/>
    </source>
</evidence>
<feature type="domain" description="Response regulatory" evidence="3">
    <location>
        <begin position="2"/>
        <end position="116"/>
    </location>
</feature>
<dbReference type="AlphaFoldDB" id="A0A7C3MJT7"/>
<evidence type="ECO:0000256" key="1">
    <source>
        <dbReference type="ARBA" id="ARBA00022553"/>
    </source>
</evidence>
<reference evidence="4" key="1">
    <citation type="journal article" date="2020" name="mSystems">
        <title>Genome- and Community-Level Interaction Insights into Carbon Utilization and Element Cycling Functions of Hydrothermarchaeota in Hydrothermal Sediment.</title>
        <authorList>
            <person name="Zhou Z."/>
            <person name="Liu Y."/>
            <person name="Xu W."/>
            <person name="Pan J."/>
            <person name="Luo Z.H."/>
            <person name="Li M."/>
        </authorList>
    </citation>
    <scope>NUCLEOTIDE SEQUENCE [LARGE SCALE GENOMIC DNA]</scope>
    <source>
        <strain evidence="4">SpSt-81</strain>
    </source>
</reference>
<dbReference type="SUPFAM" id="SSF52172">
    <property type="entry name" value="CheY-like"/>
    <property type="match status" value="1"/>
</dbReference>
<dbReference type="SMART" id="SM00448">
    <property type="entry name" value="REC"/>
    <property type="match status" value="1"/>
</dbReference>
<organism evidence="4">
    <name type="scientific">Dictyoglomus thermophilum</name>
    <dbReference type="NCBI Taxonomy" id="14"/>
    <lineage>
        <taxon>Bacteria</taxon>
        <taxon>Pseudomonadati</taxon>
        <taxon>Dictyoglomota</taxon>
        <taxon>Dictyoglomia</taxon>
        <taxon>Dictyoglomales</taxon>
        <taxon>Dictyoglomaceae</taxon>
        <taxon>Dictyoglomus</taxon>
    </lineage>
</organism>